<dbReference type="PANTHER" id="PTHR10161">
    <property type="entry name" value="TARTRATE-RESISTANT ACID PHOSPHATASE TYPE 5"/>
    <property type="match status" value="1"/>
</dbReference>
<evidence type="ECO:0000256" key="5">
    <source>
        <dbReference type="PIRNR" id="PIRNR000898"/>
    </source>
</evidence>
<sequence>MTGQRWIWSYMVVIAATWASGASARAVNAAAAQEETPLHFLTLGDWGLNGDQQTEVAQALGNVGGIFHPSFLVSVGDNFYDVGVANVTDPLWKTAFDDIYTHPSLNITWYSLLGNHDHEGNISAQVAYTNVDRNRRWHMPSSWYTQVVVLPDGLTTLQFVFIDTVIMSPDFYFNELEGMVADGRRSRSAVDAQLAKRETMRSDADVQLDWIKTTLSSSKADWLVVAGHYPVYSGGSNGNNPDLQDDLKPLLEKYQVDAYLCGHDHELQVLHHNGVKYLVSGAGAKLGKYNPIKQNRFGASTGGFMLQSFNSTTMTINVYDTQSTVLYQEFVPRVRNL</sequence>
<feature type="binding site" evidence="6">
    <location>
        <position position="45"/>
    </location>
    <ligand>
        <name>Fe cation</name>
        <dbReference type="ChEBI" id="CHEBI:24875"/>
        <label>1</label>
    </ligand>
</feature>
<dbReference type="GO" id="GO:0003993">
    <property type="term" value="F:acid phosphatase activity"/>
    <property type="evidence" value="ECO:0007669"/>
    <property type="project" value="UniProtKB-UniRule"/>
</dbReference>
<organism evidence="10 11">
    <name type="scientific">Capsaspora owczarzaki (strain ATCC 30864)</name>
    <dbReference type="NCBI Taxonomy" id="595528"/>
    <lineage>
        <taxon>Eukaryota</taxon>
        <taxon>Filasterea</taxon>
        <taxon>Capsaspora</taxon>
    </lineage>
</organism>
<feature type="binding site" evidence="6">
    <location>
        <position position="80"/>
    </location>
    <ligand>
        <name>Fe cation</name>
        <dbReference type="ChEBI" id="CHEBI:24875"/>
        <label>1</label>
    </ligand>
</feature>
<evidence type="ECO:0000313" key="10">
    <source>
        <dbReference type="EMBL" id="KJE91742.1"/>
    </source>
</evidence>
<feature type="binding site" evidence="6">
    <location>
        <position position="77"/>
    </location>
    <ligand>
        <name>Fe cation</name>
        <dbReference type="ChEBI" id="CHEBI:24875"/>
        <label>2</label>
    </ligand>
</feature>
<gene>
    <name evidence="10" type="ORF">CAOG_002836</name>
</gene>
<dbReference type="eggNOG" id="KOG2679">
    <property type="taxonomic scope" value="Eukaryota"/>
</dbReference>
<evidence type="ECO:0000256" key="4">
    <source>
        <dbReference type="ARBA" id="ARBA00022801"/>
    </source>
</evidence>
<dbReference type="EMBL" id="KE346363">
    <property type="protein sequence ID" value="KJE91742.1"/>
    <property type="molecule type" value="Genomic_DNA"/>
</dbReference>
<proteinExistence type="predicted"/>
<dbReference type="STRING" id="595528.A0A0D2VN90"/>
<feature type="chain" id="PRO_5002253736" description="acid phosphatase" evidence="8">
    <location>
        <begin position="25"/>
        <end position="337"/>
    </location>
</feature>
<feature type="binding site" evidence="6">
    <location>
        <position position="265"/>
    </location>
    <ligand>
        <name>Fe cation</name>
        <dbReference type="ChEBI" id="CHEBI:24875"/>
        <label>1</label>
    </ligand>
</feature>
<keyword evidence="4 5" id="KW-0378">Hydrolase</keyword>
<evidence type="ECO:0000259" key="9">
    <source>
        <dbReference type="Pfam" id="PF00149"/>
    </source>
</evidence>
<comment type="cofactor">
    <cofactor evidence="6">
        <name>Fe cation</name>
        <dbReference type="ChEBI" id="CHEBI:24875"/>
    </cofactor>
    <text evidence="6">Binds 2 iron ions per subunit.</text>
</comment>
<accession>A0A0D2VN90</accession>
<keyword evidence="11" id="KW-1185">Reference proteome</keyword>
<feature type="binding site" evidence="6">
    <location>
        <position position="115"/>
    </location>
    <ligand>
        <name>Fe cation</name>
        <dbReference type="ChEBI" id="CHEBI:24875"/>
        <label>2</label>
    </ligand>
</feature>
<dbReference type="EC" id="3.1.3.2" evidence="2 5"/>
<evidence type="ECO:0000256" key="3">
    <source>
        <dbReference type="ARBA" id="ARBA00022729"/>
    </source>
</evidence>
<name>A0A0D2VN90_CAPO3</name>
<dbReference type="Gene3D" id="3.60.21.10">
    <property type="match status" value="1"/>
</dbReference>
<keyword evidence="3 8" id="KW-0732">Signal</keyword>
<keyword evidence="6" id="KW-0479">Metal-binding</keyword>
<evidence type="ECO:0000256" key="6">
    <source>
        <dbReference type="PIRSR" id="PIRSR000898-1"/>
    </source>
</evidence>
<feature type="binding site" evidence="6">
    <location>
        <position position="263"/>
    </location>
    <ligand>
        <name>Fe cation</name>
        <dbReference type="ChEBI" id="CHEBI:24875"/>
        <label>2</label>
    </ligand>
</feature>
<dbReference type="RefSeq" id="XP_004348649.1">
    <property type="nucleotide sequence ID" value="XM_004348599.1"/>
</dbReference>
<feature type="signal peptide" evidence="8">
    <location>
        <begin position="1"/>
        <end position="24"/>
    </location>
</feature>
<dbReference type="OrthoDB" id="411211at2759"/>
<feature type="glycosylation site" description="N-linked (GlcNAc...) asparagine" evidence="7">
    <location>
        <position position="121"/>
    </location>
</feature>
<keyword evidence="5 6" id="KW-0408">Iron</keyword>
<protein>
    <recommendedName>
        <fullName evidence="2 5">acid phosphatase</fullName>
        <ecNumber evidence="2 5">3.1.3.2</ecNumber>
    </recommendedName>
</protein>
<dbReference type="CDD" id="cd07378">
    <property type="entry name" value="MPP_ACP5"/>
    <property type="match status" value="1"/>
</dbReference>
<evidence type="ECO:0000256" key="1">
    <source>
        <dbReference type="ARBA" id="ARBA00000032"/>
    </source>
</evidence>
<reference evidence="11" key="1">
    <citation type="submission" date="2011-02" db="EMBL/GenBank/DDBJ databases">
        <title>The Genome Sequence of Capsaspora owczarzaki ATCC 30864.</title>
        <authorList>
            <person name="Russ C."/>
            <person name="Cuomo C."/>
            <person name="Burger G."/>
            <person name="Gray M.W."/>
            <person name="Holland P.W.H."/>
            <person name="King N."/>
            <person name="Lang F.B.F."/>
            <person name="Roger A.J."/>
            <person name="Ruiz-Trillo I."/>
            <person name="Young S.K."/>
            <person name="Zeng Q."/>
            <person name="Gargeya S."/>
            <person name="Alvarado L."/>
            <person name="Berlin A."/>
            <person name="Chapman S.B."/>
            <person name="Chen Z."/>
            <person name="Freedman E."/>
            <person name="Gellesch M."/>
            <person name="Goldberg J."/>
            <person name="Griggs A."/>
            <person name="Gujja S."/>
            <person name="Heilman E."/>
            <person name="Heiman D."/>
            <person name="Howarth C."/>
            <person name="Mehta T."/>
            <person name="Neiman D."/>
            <person name="Pearson M."/>
            <person name="Roberts A."/>
            <person name="Saif S."/>
            <person name="Shea T."/>
            <person name="Shenoy N."/>
            <person name="Sisk P."/>
            <person name="Stolte C."/>
            <person name="Sykes S."/>
            <person name="White J."/>
            <person name="Yandava C."/>
            <person name="Haas B."/>
            <person name="Nusbaum C."/>
            <person name="Birren B."/>
        </authorList>
    </citation>
    <scope>NUCLEOTIDE SEQUENCE</scope>
    <source>
        <strain evidence="11">ATCC 30864</strain>
    </source>
</reference>
<evidence type="ECO:0000313" key="11">
    <source>
        <dbReference type="Proteomes" id="UP000008743"/>
    </source>
</evidence>
<dbReference type="AlphaFoldDB" id="A0A0D2VN90"/>
<dbReference type="Pfam" id="PF00149">
    <property type="entry name" value="Metallophos"/>
    <property type="match status" value="1"/>
</dbReference>
<dbReference type="SUPFAM" id="SSF56300">
    <property type="entry name" value="Metallo-dependent phosphatases"/>
    <property type="match status" value="1"/>
</dbReference>
<dbReference type="InParanoid" id="A0A0D2VN90"/>
<evidence type="ECO:0000256" key="8">
    <source>
        <dbReference type="SAM" id="SignalP"/>
    </source>
</evidence>
<dbReference type="InterPro" id="IPR051558">
    <property type="entry name" value="Metallophosphoesterase_PAP"/>
</dbReference>
<dbReference type="PhylomeDB" id="A0A0D2VN90"/>
<dbReference type="OMA" id="GFCIHEL"/>
<dbReference type="InterPro" id="IPR004843">
    <property type="entry name" value="Calcineurin-like_PHP"/>
</dbReference>
<comment type="catalytic activity">
    <reaction evidence="1 5">
        <text>a phosphate monoester + H2O = an alcohol + phosphate</text>
        <dbReference type="Rhea" id="RHEA:15017"/>
        <dbReference type="ChEBI" id="CHEBI:15377"/>
        <dbReference type="ChEBI" id="CHEBI:30879"/>
        <dbReference type="ChEBI" id="CHEBI:43474"/>
        <dbReference type="ChEBI" id="CHEBI:67140"/>
        <dbReference type="EC" id="3.1.3.2"/>
    </reaction>
</comment>
<evidence type="ECO:0000256" key="2">
    <source>
        <dbReference type="ARBA" id="ARBA00012646"/>
    </source>
</evidence>
<dbReference type="InterPro" id="IPR029052">
    <property type="entry name" value="Metallo-depent_PP-like"/>
</dbReference>
<dbReference type="InterPro" id="IPR024927">
    <property type="entry name" value="Acid_PPase"/>
</dbReference>
<feature type="binding site" evidence="6">
    <location>
        <position position="228"/>
    </location>
    <ligand>
        <name>Fe cation</name>
        <dbReference type="ChEBI" id="CHEBI:24875"/>
        <label>2</label>
    </ligand>
</feature>
<dbReference type="PIRSF" id="PIRSF000898">
    <property type="entry name" value="Acid_Ptase_5"/>
    <property type="match status" value="1"/>
</dbReference>
<dbReference type="GO" id="GO:0046872">
    <property type="term" value="F:metal ion binding"/>
    <property type="evidence" value="ECO:0007669"/>
    <property type="project" value="UniProtKB-KW"/>
</dbReference>
<evidence type="ECO:0000256" key="7">
    <source>
        <dbReference type="PIRSR" id="PIRSR000898-3"/>
    </source>
</evidence>
<feature type="binding site" evidence="6">
    <location>
        <position position="77"/>
    </location>
    <ligand>
        <name>Fe cation</name>
        <dbReference type="ChEBI" id="CHEBI:24875"/>
        <label>1</label>
    </ligand>
</feature>
<dbReference type="PANTHER" id="PTHR10161:SF14">
    <property type="entry name" value="TARTRATE-RESISTANT ACID PHOSPHATASE TYPE 5"/>
    <property type="match status" value="1"/>
</dbReference>
<feature type="domain" description="Calcineurin-like phosphoesterase" evidence="9">
    <location>
        <begin position="39"/>
        <end position="266"/>
    </location>
</feature>
<dbReference type="Proteomes" id="UP000008743">
    <property type="component" value="Unassembled WGS sequence"/>
</dbReference>